<evidence type="ECO:0000256" key="1">
    <source>
        <dbReference type="ARBA" id="ARBA00022722"/>
    </source>
</evidence>
<dbReference type="PANTHER" id="PTHR12302:SF3">
    <property type="entry name" value="SERINE_THREONINE-PROTEIN KINASE 31"/>
    <property type="match status" value="1"/>
</dbReference>
<accession>A0A1F7I775</accession>
<dbReference type="InterPro" id="IPR016071">
    <property type="entry name" value="Staphylococal_nuclease_OB-fold"/>
</dbReference>
<reference evidence="5 6" key="1">
    <citation type="journal article" date="2016" name="Nat. Commun.">
        <title>Thousands of microbial genomes shed light on interconnected biogeochemical processes in an aquifer system.</title>
        <authorList>
            <person name="Anantharaman K."/>
            <person name="Brown C.T."/>
            <person name="Hug L.A."/>
            <person name="Sharon I."/>
            <person name="Castelle C.J."/>
            <person name="Probst A.J."/>
            <person name="Thomas B.C."/>
            <person name="Singh A."/>
            <person name="Wilkins M.J."/>
            <person name="Karaoz U."/>
            <person name="Brodie E.L."/>
            <person name="Williams K.H."/>
            <person name="Hubbard S.S."/>
            <person name="Banfield J.F."/>
        </authorList>
    </citation>
    <scope>NUCLEOTIDE SEQUENCE [LARGE SCALE GENOMIC DNA]</scope>
</reference>
<dbReference type="EMBL" id="MGAF01000055">
    <property type="protein sequence ID" value="OGK39214.1"/>
    <property type="molecule type" value="Genomic_DNA"/>
</dbReference>
<dbReference type="AlphaFoldDB" id="A0A1F7I775"/>
<evidence type="ECO:0000259" key="4">
    <source>
        <dbReference type="PROSITE" id="PS50830"/>
    </source>
</evidence>
<protein>
    <recommendedName>
        <fullName evidence="4">TNase-like domain-containing protein</fullName>
    </recommendedName>
</protein>
<proteinExistence type="predicted"/>
<evidence type="ECO:0000313" key="6">
    <source>
        <dbReference type="Proteomes" id="UP000179270"/>
    </source>
</evidence>
<dbReference type="STRING" id="1802055.A3A74_07690"/>
<dbReference type="SUPFAM" id="SSF50199">
    <property type="entry name" value="Staphylococcal nuclease"/>
    <property type="match status" value="1"/>
</dbReference>
<sequence>MGEDAKQRLKDLILDKTINFENLGKDNFGRTLGYVYFNKLFINEILIEEGLAYYVKSKTPTPNSLIIEKAEEKAKVSGRGVWSSLCQTQKEGCLIKGNYRISEHTRIYHTPDCFNYARIVIKPGTSDRWFCTESEATAAGFKKSLDCPK</sequence>
<dbReference type="GO" id="GO:0016787">
    <property type="term" value="F:hydrolase activity"/>
    <property type="evidence" value="ECO:0007669"/>
    <property type="project" value="UniProtKB-KW"/>
</dbReference>
<evidence type="ECO:0000313" key="5">
    <source>
        <dbReference type="EMBL" id="OGK39214.1"/>
    </source>
</evidence>
<gene>
    <name evidence="5" type="ORF">A3A74_07690</name>
</gene>
<feature type="domain" description="TNase-like" evidence="4">
    <location>
        <begin position="1"/>
        <end position="84"/>
    </location>
</feature>
<keyword evidence="3" id="KW-0378">Hydrolase</keyword>
<organism evidence="5 6">
    <name type="scientific">Candidatus Roizmanbacteria bacterium RIFCSPLOWO2_01_FULL_35_13</name>
    <dbReference type="NCBI Taxonomy" id="1802055"/>
    <lineage>
        <taxon>Bacteria</taxon>
        <taxon>Candidatus Roizmaniibacteriota</taxon>
    </lineage>
</organism>
<dbReference type="Proteomes" id="UP000179270">
    <property type="component" value="Unassembled WGS sequence"/>
</dbReference>
<evidence type="ECO:0000256" key="2">
    <source>
        <dbReference type="ARBA" id="ARBA00022759"/>
    </source>
</evidence>
<dbReference type="Pfam" id="PF00565">
    <property type="entry name" value="SNase"/>
    <property type="match status" value="1"/>
</dbReference>
<evidence type="ECO:0000256" key="3">
    <source>
        <dbReference type="ARBA" id="ARBA00022801"/>
    </source>
</evidence>
<keyword evidence="2" id="KW-0255">Endonuclease</keyword>
<dbReference type="InterPro" id="IPR035437">
    <property type="entry name" value="SNase_OB-fold_sf"/>
</dbReference>
<dbReference type="SMART" id="SM00318">
    <property type="entry name" value="SNc"/>
    <property type="match status" value="1"/>
</dbReference>
<dbReference type="PROSITE" id="PS50830">
    <property type="entry name" value="TNASE_3"/>
    <property type="match status" value="1"/>
</dbReference>
<comment type="caution">
    <text evidence="5">The sequence shown here is derived from an EMBL/GenBank/DDBJ whole genome shotgun (WGS) entry which is preliminary data.</text>
</comment>
<keyword evidence="1" id="KW-0540">Nuclease</keyword>
<dbReference type="GO" id="GO:0004519">
    <property type="term" value="F:endonuclease activity"/>
    <property type="evidence" value="ECO:0007669"/>
    <property type="project" value="UniProtKB-KW"/>
</dbReference>
<dbReference type="Gene3D" id="2.40.50.90">
    <property type="match status" value="1"/>
</dbReference>
<dbReference type="PANTHER" id="PTHR12302">
    <property type="entry name" value="EBNA2 BINDING PROTEIN P100"/>
    <property type="match status" value="1"/>
</dbReference>
<name>A0A1F7I775_9BACT</name>